<feature type="region of interest" description="Disordered" evidence="1">
    <location>
        <begin position="1"/>
        <end position="58"/>
    </location>
</feature>
<dbReference type="Proteomes" id="UP001501521">
    <property type="component" value="Unassembled WGS sequence"/>
</dbReference>
<evidence type="ECO:0000256" key="2">
    <source>
        <dbReference type="SAM" id="Phobius"/>
    </source>
</evidence>
<reference evidence="4" key="1">
    <citation type="journal article" date="2019" name="Int. J. Syst. Evol. Microbiol.">
        <title>The Global Catalogue of Microorganisms (GCM) 10K type strain sequencing project: providing services to taxonomists for standard genome sequencing and annotation.</title>
        <authorList>
            <consortium name="The Broad Institute Genomics Platform"/>
            <consortium name="The Broad Institute Genome Sequencing Center for Infectious Disease"/>
            <person name="Wu L."/>
            <person name="Ma J."/>
        </authorList>
    </citation>
    <scope>NUCLEOTIDE SEQUENCE [LARGE SCALE GENOMIC DNA]</scope>
    <source>
        <strain evidence="4">JCM 19125</strain>
    </source>
</reference>
<dbReference type="EMBL" id="BAABLV010000017">
    <property type="protein sequence ID" value="GAA4894739.1"/>
    <property type="molecule type" value="Genomic_DNA"/>
</dbReference>
<comment type="caution">
    <text evidence="3">The sequence shown here is derived from an EMBL/GenBank/DDBJ whole genome shotgun (WGS) entry which is preliminary data.</text>
</comment>
<feature type="transmembrane region" description="Helical" evidence="2">
    <location>
        <begin position="68"/>
        <end position="88"/>
    </location>
</feature>
<accession>A0ABP9FF35</accession>
<evidence type="ECO:0000256" key="1">
    <source>
        <dbReference type="SAM" id="MobiDB-lite"/>
    </source>
</evidence>
<evidence type="ECO:0000313" key="4">
    <source>
        <dbReference type="Proteomes" id="UP001501521"/>
    </source>
</evidence>
<gene>
    <name evidence="3" type="ORF">GCM10025789_10120</name>
</gene>
<keyword evidence="2" id="KW-0812">Transmembrane</keyword>
<evidence type="ECO:0000313" key="3">
    <source>
        <dbReference type="EMBL" id="GAA4894739.1"/>
    </source>
</evidence>
<keyword evidence="2" id="KW-1133">Transmembrane helix</keyword>
<keyword evidence="2" id="KW-0472">Membrane</keyword>
<protein>
    <submittedName>
        <fullName evidence="3">CD225/dispanin family protein</fullName>
    </submittedName>
</protein>
<feature type="transmembrane region" description="Helical" evidence="2">
    <location>
        <begin position="117"/>
        <end position="141"/>
    </location>
</feature>
<sequence>MSQQDYQGPQGQPDPQQNPYGQAPDYGQTPAAPYGQPSPYGEPAQQPYGQPAYGYGAPKQEHPQAQTVLILGIVGIFFSICAFIAWYMGGKAKKEIEAGAPYSFDGNLKVGYLLGKIISILAIVGAVLAIVFIIFAGVLAASAGY</sequence>
<proteinExistence type="predicted"/>
<dbReference type="RefSeq" id="WP_345579924.1">
    <property type="nucleotide sequence ID" value="NZ_BAABLV010000017.1"/>
</dbReference>
<organism evidence="3 4">
    <name type="scientific">Tessaracoccus lubricantis</name>
    <dbReference type="NCBI Taxonomy" id="545543"/>
    <lineage>
        <taxon>Bacteria</taxon>
        <taxon>Bacillati</taxon>
        <taxon>Actinomycetota</taxon>
        <taxon>Actinomycetes</taxon>
        <taxon>Propionibacteriales</taxon>
        <taxon>Propionibacteriaceae</taxon>
        <taxon>Tessaracoccus</taxon>
    </lineage>
</organism>
<name>A0ABP9FF35_9ACTN</name>
<feature type="compositionally biased region" description="Low complexity" evidence="1">
    <location>
        <begin position="1"/>
        <end position="22"/>
    </location>
</feature>
<keyword evidence="4" id="KW-1185">Reference proteome</keyword>